<protein>
    <recommendedName>
        <fullName evidence="18">Malonyl-CoA:ACP transacylase (MAT) domain-containing protein</fullName>
    </recommendedName>
</protein>
<name>A0A1L9Q2Y4_ASPVE</name>
<dbReference type="InterPro" id="IPR002539">
    <property type="entry name" value="MaoC-like_dom"/>
</dbReference>
<feature type="domain" description="Malonyl-CoA:ACP transacylase (MAT)" evidence="18">
    <location>
        <begin position="1817"/>
        <end position="2164"/>
    </location>
</feature>
<dbReference type="Pfam" id="PF13452">
    <property type="entry name" value="FAS1_DH_region"/>
    <property type="match status" value="1"/>
</dbReference>
<keyword evidence="8" id="KW-0520">NAD</keyword>
<dbReference type="GO" id="GO:0019171">
    <property type="term" value="F:(3R)-hydroxyacyl-[acyl-carrier-protein] dehydratase activity"/>
    <property type="evidence" value="ECO:0007669"/>
    <property type="project" value="UniProtKB-EC"/>
</dbReference>
<dbReference type="FunFam" id="3.40.366.10:FF:000006">
    <property type="entry name" value="Fatty acid synthase beta subunit dehydratase"/>
    <property type="match status" value="1"/>
</dbReference>
<dbReference type="Pfam" id="PF08354">
    <property type="entry name" value="Fas1-AflB-like_hel"/>
    <property type="match status" value="1"/>
</dbReference>
<dbReference type="InterPro" id="IPR050830">
    <property type="entry name" value="Fungal_FAS"/>
</dbReference>
<dbReference type="PRINTS" id="PR01483">
    <property type="entry name" value="FASYNTHASE"/>
</dbReference>
<dbReference type="Gene3D" id="3.30.70.3330">
    <property type="match status" value="1"/>
</dbReference>
<organism evidence="19 20">
    <name type="scientific">Aspergillus versicolor CBS 583.65</name>
    <dbReference type="NCBI Taxonomy" id="1036611"/>
    <lineage>
        <taxon>Eukaryota</taxon>
        <taxon>Fungi</taxon>
        <taxon>Dikarya</taxon>
        <taxon>Ascomycota</taxon>
        <taxon>Pezizomycotina</taxon>
        <taxon>Eurotiomycetes</taxon>
        <taxon>Eurotiomycetidae</taxon>
        <taxon>Eurotiales</taxon>
        <taxon>Aspergillaceae</taxon>
        <taxon>Aspergillus</taxon>
        <taxon>Aspergillus subgen. Nidulantes</taxon>
    </lineage>
</organism>
<evidence type="ECO:0000256" key="7">
    <source>
        <dbReference type="ARBA" id="ARBA00023002"/>
    </source>
</evidence>
<dbReference type="GeneID" id="63726354"/>
<evidence type="ECO:0000256" key="9">
    <source>
        <dbReference type="ARBA" id="ARBA00023239"/>
    </source>
</evidence>
<comment type="pathway">
    <text evidence="2">Secondary metabolite biosynthesis.</text>
</comment>
<dbReference type="RefSeq" id="XP_040673870.1">
    <property type="nucleotide sequence ID" value="XM_040810843.1"/>
</dbReference>
<evidence type="ECO:0000256" key="3">
    <source>
        <dbReference type="ARBA" id="ARBA00010009"/>
    </source>
</evidence>
<dbReference type="InterPro" id="IPR029069">
    <property type="entry name" value="HotDog_dom_sf"/>
</dbReference>
<dbReference type="SUPFAM" id="SSF54637">
    <property type="entry name" value="Thioesterase/thiol ester dehydrase-isomerase"/>
    <property type="match status" value="2"/>
</dbReference>
<dbReference type="PANTHER" id="PTHR10982:SF21">
    <property type="entry name" value="FATTY ACID SYNTHASE SUBUNIT BETA"/>
    <property type="match status" value="1"/>
</dbReference>
<dbReference type="Pfam" id="PF17951">
    <property type="entry name" value="FAS_meander"/>
    <property type="match status" value="1"/>
</dbReference>
<evidence type="ECO:0000256" key="6">
    <source>
        <dbReference type="ARBA" id="ARBA00022857"/>
    </source>
</evidence>
<evidence type="ECO:0000256" key="2">
    <source>
        <dbReference type="ARBA" id="ARBA00005179"/>
    </source>
</evidence>
<keyword evidence="7" id="KW-0560">Oxidoreductase</keyword>
<evidence type="ECO:0000256" key="1">
    <source>
        <dbReference type="ARBA" id="ARBA00001055"/>
    </source>
</evidence>
<dbReference type="InterPro" id="IPR032088">
    <property type="entry name" value="SAT"/>
</dbReference>
<keyword evidence="6" id="KW-0521">NADP</keyword>
<dbReference type="PIRSF" id="PIRSF005562">
    <property type="entry name" value="FAS_yeast_beta"/>
    <property type="match status" value="1"/>
</dbReference>
<dbReference type="GO" id="GO:0016297">
    <property type="term" value="F:fatty acyl-[ACP] hydrolase activity"/>
    <property type="evidence" value="ECO:0007669"/>
    <property type="project" value="UniProtKB-EC"/>
</dbReference>
<comment type="catalytic activity">
    <reaction evidence="15">
        <text>a 2,3-saturated acyl-[ACP] + NAD(+) = a (2E)-enoyl-[ACP] + NADH + H(+)</text>
        <dbReference type="Rhea" id="RHEA:10240"/>
        <dbReference type="Rhea" id="RHEA-COMP:9925"/>
        <dbReference type="Rhea" id="RHEA-COMP:9926"/>
        <dbReference type="ChEBI" id="CHEBI:15378"/>
        <dbReference type="ChEBI" id="CHEBI:57540"/>
        <dbReference type="ChEBI" id="CHEBI:57945"/>
        <dbReference type="ChEBI" id="CHEBI:78784"/>
        <dbReference type="ChEBI" id="CHEBI:78785"/>
        <dbReference type="EC" id="1.3.1.9"/>
    </reaction>
</comment>
<dbReference type="GO" id="GO:0004312">
    <property type="term" value="F:fatty acid synthase activity"/>
    <property type="evidence" value="ECO:0007669"/>
    <property type="project" value="InterPro"/>
</dbReference>
<dbReference type="GO" id="GO:0004321">
    <property type="term" value="F:fatty-acyl-CoA synthase activity"/>
    <property type="evidence" value="ECO:0007669"/>
    <property type="project" value="UniProtKB-EC"/>
</dbReference>
<dbReference type="InterPro" id="IPR003965">
    <property type="entry name" value="Fatty_acid_synthase"/>
</dbReference>
<comment type="catalytic activity">
    <reaction evidence="16">
        <text>holo-[ACP] + acetyl-CoA = acetyl-[ACP] + CoA</text>
        <dbReference type="Rhea" id="RHEA:41788"/>
        <dbReference type="Rhea" id="RHEA-COMP:9621"/>
        <dbReference type="Rhea" id="RHEA-COMP:9685"/>
        <dbReference type="ChEBI" id="CHEBI:57287"/>
        <dbReference type="ChEBI" id="CHEBI:57288"/>
        <dbReference type="ChEBI" id="CHEBI:64479"/>
        <dbReference type="ChEBI" id="CHEBI:78446"/>
        <dbReference type="EC" id="2.3.1.38"/>
    </reaction>
</comment>
<dbReference type="InterPro" id="IPR013565">
    <property type="entry name" value="Fas1/AflB-like_central"/>
</dbReference>
<dbReference type="Gene3D" id="6.10.140.1400">
    <property type="match status" value="1"/>
</dbReference>
<evidence type="ECO:0000256" key="17">
    <source>
        <dbReference type="PIRSR" id="PIRSR005562-1"/>
    </source>
</evidence>
<dbReference type="EMBL" id="KV878139">
    <property type="protein sequence ID" value="OJJ08108.1"/>
    <property type="molecule type" value="Genomic_DNA"/>
</dbReference>
<evidence type="ECO:0000256" key="14">
    <source>
        <dbReference type="ARBA" id="ARBA00048536"/>
    </source>
</evidence>
<dbReference type="Pfam" id="PF00698">
    <property type="entry name" value="Acyl_transf_1"/>
    <property type="match status" value="1"/>
</dbReference>
<dbReference type="FunFam" id="1.20.930.70:FF:000001">
    <property type="entry name" value="Fatty acid synthase beta subunit dehydratase"/>
    <property type="match status" value="1"/>
</dbReference>
<dbReference type="InterPro" id="IPR013785">
    <property type="entry name" value="Aldolase_TIM"/>
</dbReference>
<evidence type="ECO:0000256" key="13">
    <source>
        <dbReference type="ARBA" id="ARBA00048462"/>
    </source>
</evidence>
<dbReference type="InterPro" id="IPR016452">
    <property type="entry name" value="Fas1/AflB-like"/>
</dbReference>
<dbReference type="STRING" id="1036611.A0A1L9Q2Y4"/>
<dbReference type="Gene3D" id="3.10.129.10">
    <property type="entry name" value="Hotdog Thioesterase"/>
    <property type="match status" value="1"/>
</dbReference>
<proteinExistence type="inferred from homology"/>
<gene>
    <name evidence="19" type="ORF">ASPVEDRAFT_34283</name>
</gene>
<sequence>MPTASQAMYADISLRNEGSSPRLLRNGRIGFDQPRCVITARKLGYWKNSVGMVGKGYSRPPPSKALMGSQQPPSMEIASWLRLGAVNIENSFSHPAIDLASKMKSSPLIAGGSSSASSEDLFSPPIMEDLDTPMTEYPMGSPPRMPYRGEDIEIAFLRSEASIKKSSLFNDKFAATLDDLRARPIDSASLIEKLQSVTRSVREILDGGHQLVHEDGPQEILKQFVRVVNKHLCQDEDIHTVLAPLALEPEEKFRIIQTYYQAISVTQFVSPKWTSGLLSDALVRRANIVTVFNGQGVEGYFSELQHLYDTYGGQLAEPLYAMSKQLKGFASDVRAQDVYPHGLDVISWLENPGSRPSADYLLSAPVSQPLIGLVQLLNYAVTCKILNKSPGEFARHLSGAAGHSQGIVVAALLATVVSWPTFFDTASTALQVLFWIGCRSQQCYASNSIPPSLVDQSERLSPMLSVKGASHESLLKYLDEHNRHLPAAQQGSLALINGRQQFVVAGNPLSLYAFANKLRAASNNSSSSTNTARVPFSQRPLLITARFLPISVPFHTSLLEDAEAQILEDLRSVHVPGNSLLFPVLRTDNGADLREFDNLIPELVHMVVCGIVDWERATRFPSATHFLDFGPGRETGIGALLASAKAGTAARVILSTTLTGPSKKTLGYMPELLSRRCPVVYNTSWEQDFSPRLVRVGDDILLDTKFSRALGLPPVMVAGMTPTTVSPDFVAEVINANYHTEIAGGGYHDAAGMRSALTRLVNLIPAGRGITVNLIYANPRAMGWQIPLLAQLRQEGFPITGLTIGAGVPSPDIASEYIHDLGLSHISFKPGSKEAIDNVLRIAESNPDFPIILQWTGGRAGGHHSYEDFHEPILDRYAQIRAYPNLILVAGSGFGGSEDTFPYLTGSWSTALGYAAMPFDGVLVGSRVMAAKEARTSPAVKQAIVDIPGVPDSQWEGTYKKATGGIITVKSEMGEPIHKLATRGVLLWAELDKEVFSLPAAQQVEEMQRRKGSLMKRLNADFQKVWFGIDEQGNPVEISEMTYAEVLIRAVDLLYLKDQQAWIDPSYRSFMADFIRCVENRLSARQPRPRAVFQSTSQLDRPQALLSEFLQSYPAALEDVIVREDEDQLLKLYKQPGRKPLPFIVALDESFEYWFKKDSLWQSERLEAVIGQDVGRICVLHGPVAAKYTKVADEPVKQILDNIHKPHVQALLKQQYAGDERRVPTLDYLYSAGTLSPVLSTQDEQLVPHVKHSRSYDPPTLAYDLDGPEDNLPTEMQWLALLGGTKPSWRKALLTLNEIVQGKTLVRNPIKGLFAPRAGFSVRIIKPGQPQKTVILMRQKNIQGQEKDEATAEIRALSASEIMLTLRAPMTGGSAGNPPVNLVMYFTYKPTYGSNPIHEVMDTRNQRISRFYEQLWVGDAGDDGLSLQKWAGDVQVLTREAILDFTKAIDNRNSACNGKKKSKLLAPLDMAIVVAWKPLMRCLFTDAVNGDILKLLHLKNDFRVIENASPMREGDLLSSTAEILSIRIRPDSGKVVRAVATISREGTPIITVASEFILQGRYEDYHNTFETKDEQVYKLPLKSKRDVVLLASKPWFRIAAADLSLDDHLDDELTFRLKSSYHFRDANTYSQIETCGTVSCAVGNKDMTIGTVMLKSNSHFLKNPVIDFLTRRGFAYDEVKSLPNAVPLAADVRIEMPKSSDQYAAASGDSNPIHLSRAFARYAGHQDGRVIHGMQTSGLVRGVVELHAAGNDPRRMKAWSASFKGKVCPGETLLVDISHTGMNNGRLIVVATARSETSGVEVFRATAEVAQKPGAYLFTGQGSQKPAMGMDLYETSQAARDVWHTAEQFFVNTYGISILEIVRNNPKEYTVHFGGSRGKAIRENYISLDFEVVNEQGEIESVRAFQEITPSSRSFTYTSSGGLLHETIFTQPALVVMELARFHDMRARGLINEDSCYAGHSLGEYAALAAMGEVFTVEGVTAAVFYRGLTMQKSIELDRSGRDYSMVAANPSRVSKNADLSESDLCDIVDSVEAATGGLCEIVNFNVESTQYVCAGDLRSLDCLAGVLDSLVAHPEYLTSLETLKSSVPTIVTSCLAQTDKKPTPLALQRGKATIPLRVNVPFHSSLLRPGADTFRRALRKAIPEHMVRPEKLIGRYIPNLTAMPFELSKGYFEDVLAISESPFVREILDRWDDNNIAVAVC</sequence>
<dbReference type="InterPro" id="IPR040883">
    <property type="entry name" value="FAS_meander"/>
</dbReference>
<dbReference type="FunFam" id="3.30.1120.100:FF:000001">
    <property type="entry name" value="Fatty acid synthase beta subunit dehydratase"/>
    <property type="match status" value="1"/>
</dbReference>
<evidence type="ECO:0000256" key="16">
    <source>
        <dbReference type="ARBA" id="ARBA00048835"/>
    </source>
</evidence>
<feature type="active site" description="For acetyltransferase activity" evidence="17">
    <location>
        <position position="404"/>
    </location>
</feature>
<evidence type="ECO:0000313" key="20">
    <source>
        <dbReference type="Proteomes" id="UP000184073"/>
    </source>
</evidence>
<dbReference type="FunFam" id="3.30.70.3330:FF:000001">
    <property type="entry name" value="Fatty acid synthase subunit beta dehydratase"/>
    <property type="match status" value="1"/>
</dbReference>
<dbReference type="GO" id="GO:0004314">
    <property type="term" value="F:[acyl-carrier-protein] S-malonyltransferase activity"/>
    <property type="evidence" value="ECO:0007669"/>
    <property type="project" value="UniProtKB-EC"/>
</dbReference>
<comment type="catalytic activity">
    <reaction evidence="1">
        <text>a (3R)-hydroxyacyl-[ACP] = a (2E)-enoyl-[ACP] + H2O</text>
        <dbReference type="Rhea" id="RHEA:13097"/>
        <dbReference type="Rhea" id="RHEA-COMP:9925"/>
        <dbReference type="Rhea" id="RHEA-COMP:9945"/>
        <dbReference type="ChEBI" id="CHEBI:15377"/>
        <dbReference type="ChEBI" id="CHEBI:78784"/>
        <dbReference type="ChEBI" id="CHEBI:78827"/>
        <dbReference type="EC" id="4.2.1.59"/>
    </reaction>
</comment>
<dbReference type="OrthoDB" id="4251012at2759"/>
<keyword evidence="10" id="KW-0511">Multifunctional enzyme</keyword>
<dbReference type="Gene3D" id="1.20.930.70">
    <property type="match status" value="1"/>
</dbReference>
<dbReference type="Gene3D" id="3.40.366.10">
    <property type="entry name" value="Malonyl-Coenzyme A Acyl Carrier Protein, domain 2"/>
    <property type="match status" value="3"/>
</dbReference>
<dbReference type="GO" id="GO:0006633">
    <property type="term" value="P:fatty acid biosynthetic process"/>
    <property type="evidence" value="ECO:0007669"/>
    <property type="project" value="InterPro"/>
</dbReference>
<dbReference type="Pfam" id="PF22235">
    <property type="entry name" value="FAS1_thioest_ins"/>
    <property type="match status" value="1"/>
</dbReference>
<dbReference type="FunFam" id="3.20.20.70:FF:000078">
    <property type="entry name" value="Fatty acid synthase beta subunit dehydratase"/>
    <property type="match status" value="1"/>
</dbReference>
<evidence type="ECO:0000256" key="11">
    <source>
        <dbReference type="ARBA" id="ARBA00033756"/>
    </source>
</evidence>
<dbReference type="GO" id="GO:0005835">
    <property type="term" value="C:fatty acid synthase complex"/>
    <property type="evidence" value="ECO:0007669"/>
    <property type="project" value="InterPro"/>
</dbReference>
<dbReference type="Gene3D" id="3.30.1120.100">
    <property type="match status" value="1"/>
</dbReference>
<keyword evidence="9" id="KW-0456">Lyase</keyword>
<keyword evidence="4" id="KW-0808">Transferase</keyword>
<dbReference type="InterPro" id="IPR014043">
    <property type="entry name" value="Acyl_transferase_dom"/>
</dbReference>
<feature type="active site" description="For malonyltransferase activity" evidence="17">
    <location>
        <position position="1961"/>
    </location>
</feature>
<dbReference type="SMART" id="SM00827">
    <property type="entry name" value="PKS_AT"/>
    <property type="match status" value="1"/>
</dbReference>
<evidence type="ECO:0000256" key="5">
    <source>
        <dbReference type="ARBA" id="ARBA00022801"/>
    </source>
</evidence>
<comment type="catalytic activity">
    <reaction evidence="12">
        <text>acetyl-CoA + n malonyl-CoA + 2n NADPH + 4n H(+) = a long-chain-acyl-CoA + n CoA + n CO2 + 2n NADP(+).</text>
        <dbReference type="EC" id="2.3.1.86"/>
    </reaction>
</comment>
<dbReference type="SUPFAM" id="SSF51412">
    <property type="entry name" value="Inosine monophosphate dehydrogenase (IMPDH)"/>
    <property type="match status" value="1"/>
</dbReference>
<evidence type="ECO:0000256" key="15">
    <source>
        <dbReference type="ARBA" id="ARBA00048572"/>
    </source>
</evidence>
<dbReference type="SUPFAM" id="SSF52151">
    <property type="entry name" value="FabD/lysophospholipase-like"/>
    <property type="match status" value="2"/>
</dbReference>
<keyword evidence="20" id="KW-1185">Reference proteome</keyword>
<evidence type="ECO:0000256" key="8">
    <source>
        <dbReference type="ARBA" id="ARBA00023027"/>
    </source>
</evidence>
<accession>A0A1L9Q2Y4</accession>
<dbReference type="InterPro" id="IPR016035">
    <property type="entry name" value="Acyl_Trfase/lysoPLipase"/>
</dbReference>
<dbReference type="InterPro" id="IPR001227">
    <property type="entry name" value="Ac_transferase_dom_sf"/>
</dbReference>
<dbReference type="InterPro" id="IPR039569">
    <property type="entry name" value="FAS1-like_DH_region"/>
</dbReference>
<evidence type="ECO:0000313" key="19">
    <source>
        <dbReference type="EMBL" id="OJJ08108.1"/>
    </source>
</evidence>
<dbReference type="CDD" id="cd03447">
    <property type="entry name" value="FAS_MaoC"/>
    <property type="match status" value="1"/>
</dbReference>
<keyword evidence="5" id="KW-0378">Hydrolase</keyword>
<evidence type="ECO:0000256" key="10">
    <source>
        <dbReference type="ARBA" id="ARBA00023268"/>
    </source>
</evidence>
<evidence type="ECO:0000256" key="12">
    <source>
        <dbReference type="ARBA" id="ARBA00048237"/>
    </source>
</evidence>
<comment type="catalytic activity">
    <reaction evidence="13">
        <text>holo-[ACP] + malonyl-CoA = malonyl-[ACP] + CoA</text>
        <dbReference type="Rhea" id="RHEA:41792"/>
        <dbReference type="Rhea" id="RHEA-COMP:9623"/>
        <dbReference type="Rhea" id="RHEA-COMP:9685"/>
        <dbReference type="ChEBI" id="CHEBI:57287"/>
        <dbReference type="ChEBI" id="CHEBI:57384"/>
        <dbReference type="ChEBI" id="CHEBI:64479"/>
        <dbReference type="ChEBI" id="CHEBI:78449"/>
        <dbReference type="EC" id="2.3.1.39"/>
    </reaction>
</comment>
<dbReference type="Pfam" id="PF01575">
    <property type="entry name" value="MaoC_dehydratas"/>
    <property type="match status" value="1"/>
</dbReference>
<dbReference type="Gene3D" id="6.10.60.10">
    <property type="match status" value="1"/>
</dbReference>
<dbReference type="PANTHER" id="PTHR10982">
    <property type="entry name" value="MALONYL COA-ACYL CARRIER PROTEIN TRANSACYLASE"/>
    <property type="match status" value="1"/>
</dbReference>
<comment type="subunit">
    <text evidence="11">[Alpha(6)beta(6)] hexamers of two multifunctional subunits (alpha and beta).</text>
</comment>
<evidence type="ECO:0000259" key="18">
    <source>
        <dbReference type="SMART" id="SM00827"/>
    </source>
</evidence>
<dbReference type="Proteomes" id="UP000184073">
    <property type="component" value="Unassembled WGS sequence"/>
</dbReference>
<dbReference type="GO" id="GO:0004313">
    <property type="term" value="F:[acyl-carrier-protein] S-acetyltransferase activity"/>
    <property type="evidence" value="ECO:0007669"/>
    <property type="project" value="UniProtKB-EC"/>
</dbReference>
<evidence type="ECO:0000256" key="4">
    <source>
        <dbReference type="ARBA" id="ARBA00022679"/>
    </source>
</evidence>
<dbReference type="Pfam" id="PF16073">
    <property type="entry name" value="SAT"/>
    <property type="match status" value="1"/>
</dbReference>
<dbReference type="GO" id="GO:0004318">
    <property type="term" value="F:enoyl-[acyl-carrier-protein] reductase (NADH) activity"/>
    <property type="evidence" value="ECO:0007669"/>
    <property type="project" value="UniProtKB-EC"/>
</dbReference>
<dbReference type="Gene3D" id="3.20.20.70">
    <property type="entry name" value="Aldolase class I"/>
    <property type="match status" value="2"/>
</dbReference>
<dbReference type="VEuPathDB" id="FungiDB:ASPVEDRAFT_34283"/>
<comment type="catalytic activity">
    <reaction evidence="14">
        <text>(9Z)-octadecenoyl-[ACP] + H2O = (9Z)-octadecenoate + holo-[ACP] + H(+)</text>
        <dbReference type="Rhea" id="RHEA:15057"/>
        <dbReference type="Rhea" id="RHEA-COMP:9685"/>
        <dbReference type="Rhea" id="RHEA-COMP:9924"/>
        <dbReference type="ChEBI" id="CHEBI:15377"/>
        <dbReference type="ChEBI" id="CHEBI:15378"/>
        <dbReference type="ChEBI" id="CHEBI:30823"/>
        <dbReference type="ChEBI" id="CHEBI:64479"/>
        <dbReference type="ChEBI" id="CHEBI:78783"/>
        <dbReference type="EC" id="3.1.2.14"/>
    </reaction>
</comment>
<reference evidence="20" key="1">
    <citation type="journal article" date="2017" name="Genome Biol.">
        <title>Comparative genomics reveals high biological diversity and specific adaptations in the industrially and medically important fungal genus Aspergillus.</title>
        <authorList>
            <person name="de Vries R.P."/>
            <person name="Riley R."/>
            <person name="Wiebenga A."/>
            <person name="Aguilar-Osorio G."/>
            <person name="Amillis S."/>
            <person name="Uchima C.A."/>
            <person name="Anderluh G."/>
            <person name="Asadollahi M."/>
            <person name="Askin M."/>
            <person name="Barry K."/>
            <person name="Battaglia E."/>
            <person name="Bayram O."/>
            <person name="Benocci T."/>
            <person name="Braus-Stromeyer S.A."/>
            <person name="Caldana C."/>
            <person name="Canovas D."/>
            <person name="Cerqueira G.C."/>
            <person name="Chen F."/>
            <person name="Chen W."/>
            <person name="Choi C."/>
            <person name="Clum A."/>
            <person name="Dos Santos R.A."/>
            <person name="Damasio A.R."/>
            <person name="Diallinas G."/>
            <person name="Emri T."/>
            <person name="Fekete E."/>
            <person name="Flipphi M."/>
            <person name="Freyberg S."/>
            <person name="Gallo A."/>
            <person name="Gournas C."/>
            <person name="Habgood R."/>
            <person name="Hainaut M."/>
            <person name="Harispe M.L."/>
            <person name="Henrissat B."/>
            <person name="Hilden K.S."/>
            <person name="Hope R."/>
            <person name="Hossain A."/>
            <person name="Karabika E."/>
            <person name="Karaffa L."/>
            <person name="Karanyi Z."/>
            <person name="Krasevec N."/>
            <person name="Kuo A."/>
            <person name="Kusch H."/>
            <person name="LaButti K."/>
            <person name="Lagendijk E.L."/>
            <person name="Lapidus A."/>
            <person name="Levasseur A."/>
            <person name="Lindquist E."/>
            <person name="Lipzen A."/>
            <person name="Logrieco A.F."/>
            <person name="MacCabe A."/>
            <person name="Maekelae M.R."/>
            <person name="Malavazi I."/>
            <person name="Melin P."/>
            <person name="Meyer V."/>
            <person name="Mielnichuk N."/>
            <person name="Miskei M."/>
            <person name="Molnar A.P."/>
            <person name="Mule G."/>
            <person name="Ngan C.Y."/>
            <person name="Orejas M."/>
            <person name="Orosz E."/>
            <person name="Ouedraogo J.P."/>
            <person name="Overkamp K.M."/>
            <person name="Park H.-S."/>
            <person name="Perrone G."/>
            <person name="Piumi F."/>
            <person name="Punt P.J."/>
            <person name="Ram A.F."/>
            <person name="Ramon A."/>
            <person name="Rauscher S."/>
            <person name="Record E."/>
            <person name="Riano-Pachon D.M."/>
            <person name="Robert V."/>
            <person name="Roehrig J."/>
            <person name="Ruller R."/>
            <person name="Salamov A."/>
            <person name="Salih N.S."/>
            <person name="Samson R.A."/>
            <person name="Sandor E."/>
            <person name="Sanguinetti M."/>
            <person name="Schuetze T."/>
            <person name="Sepcic K."/>
            <person name="Shelest E."/>
            <person name="Sherlock G."/>
            <person name="Sophianopoulou V."/>
            <person name="Squina F.M."/>
            <person name="Sun H."/>
            <person name="Susca A."/>
            <person name="Todd R.B."/>
            <person name="Tsang A."/>
            <person name="Unkles S.E."/>
            <person name="van de Wiele N."/>
            <person name="van Rossen-Uffink D."/>
            <person name="Oliveira J.V."/>
            <person name="Vesth T.C."/>
            <person name="Visser J."/>
            <person name="Yu J.-H."/>
            <person name="Zhou M."/>
            <person name="Andersen M.R."/>
            <person name="Archer D.B."/>
            <person name="Baker S.E."/>
            <person name="Benoit I."/>
            <person name="Brakhage A.A."/>
            <person name="Braus G.H."/>
            <person name="Fischer R."/>
            <person name="Frisvad J.C."/>
            <person name="Goldman G.H."/>
            <person name="Houbraken J."/>
            <person name="Oakley B."/>
            <person name="Pocsi I."/>
            <person name="Scazzocchio C."/>
            <person name="Seiboth B."/>
            <person name="vanKuyk P.A."/>
            <person name="Wortman J."/>
            <person name="Dyer P.S."/>
            <person name="Grigoriev I.V."/>
        </authorList>
    </citation>
    <scope>NUCLEOTIDE SEQUENCE [LARGE SCALE GENOMIC DNA]</scope>
    <source>
        <strain evidence="20">CBS 583.65</strain>
    </source>
</reference>
<comment type="similarity">
    <text evidence="3">Belongs to the fungal fatty acid synthetase subunit beta family.</text>
</comment>